<sequence>MKCYWFVRVVVVGIKAVTIHSLSECSCVKLAREHAEKVLQCELKQQRLLKERQATFQQAFNQDLHEFKQTGFLPGSDNQRSVGRGPSLEEVTLDPGDLAELDNFLNESSDGQISYLLCIMNCRVVWTPLDLDVDLYIRVRLGRRYEAGRIRHSDFPKVASRHTENIYIISSTAGALEVHFPPYRRDWNHVAHTELNVKL</sequence>
<evidence type="ECO:0000256" key="1">
    <source>
        <dbReference type="SAM" id="SignalP"/>
    </source>
</evidence>
<accession>A0A7R9H363</accession>
<reference evidence="2" key="1">
    <citation type="submission" date="2020-11" db="EMBL/GenBank/DDBJ databases">
        <authorList>
            <person name="Tran Van P."/>
        </authorList>
    </citation>
    <scope>NUCLEOTIDE SEQUENCE</scope>
</reference>
<evidence type="ECO:0000313" key="2">
    <source>
        <dbReference type="EMBL" id="CAD7406119.1"/>
    </source>
</evidence>
<feature type="signal peptide" evidence="1">
    <location>
        <begin position="1"/>
        <end position="21"/>
    </location>
</feature>
<proteinExistence type="predicted"/>
<gene>
    <name evidence="2" type="ORF">TCEB3V08_LOCUS8334</name>
</gene>
<keyword evidence="1" id="KW-0732">Signal</keyword>
<name>A0A7R9H363_TIMCR</name>
<dbReference type="EMBL" id="OC319713">
    <property type="protein sequence ID" value="CAD7406119.1"/>
    <property type="molecule type" value="Genomic_DNA"/>
</dbReference>
<organism evidence="2">
    <name type="scientific">Timema cristinae</name>
    <name type="common">Walking stick</name>
    <dbReference type="NCBI Taxonomy" id="61476"/>
    <lineage>
        <taxon>Eukaryota</taxon>
        <taxon>Metazoa</taxon>
        <taxon>Ecdysozoa</taxon>
        <taxon>Arthropoda</taxon>
        <taxon>Hexapoda</taxon>
        <taxon>Insecta</taxon>
        <taxon>Pterygota</taxon>
        <taxon>Neoptera</taxon>
        <taxon>Polyneoptera</taxon>
        <taxon>Phasmatodea</taxon>
        <taxon>Timematodea</taxon>
        <taxon>Timematoidea</taxon>
        <taxon>Timematidae</taxon>
        <taxon>Timema</taxon>
    </lineage>
</organism>
<protein>
    <submittedName>
        <fullName evidence="2">Uncharacterized protein</fullName>
    </submittedName>
</protein>
<feature type="chain" id="PRO_5030793775" evidence="1">
    <location>
        <begin position="22"/>
        <end position="199"/>
    </location>
</feature>
<dbReference type="AlphaFoldDB" id="A0A7R9H363"/>